<comment type="caution">
    <text evidence="1">The sequence shown here is derived from an EMBL/GenBank/DDBJ whole genome shotgun (WGS) entry which is preliminary data.</text>
</comment>
<protein>
    <submittedName>
        <fullName evidence="1">Uncharacterized protein</fullName>
    </submittedName>
</protein>
<proteinExistence type="predicted"/>
<organism evidence="1 2">
    <name type="scientific">Ensete ventricosum</name>
    <name type="common">Abyssinian banana</name>
    <name type="synonym">Musa ensete</name>
    <dbReference type="NCBI Taxonomy" id="4639"/>
    <lineage>
        <taxon>Eukaryota</taxon>
        <taxon>Viridiplantae</taxon>
        <taxon>Streptophyta</taxon>
        <taxon>Embryophyta</taxon>
        <taxon>Tracheophyta</taxon>
        <taxon>Spermatophyta</taxon>
        <taxon>Magnoliopsida</taxon>
        <taxon>Liliopsida</taxon>
        <taxon>Zingiberales</taxon>
        <taxon>Musaceae</taxon>
        <taxon>Ensete</taxon>
    </lineage>
</organism>
<accession>A0A426YFG0</accession>
<dbReference type="EMBL" id="AMZH03012736">
    <property type="protein sequence ID" value="RRT50492.1"/>
    <property type="molecule type" value="Genomic_DNA"/>
</dbReference>
<sequence length="243" mass="27607">MCGNAIISDFIPTPASRRVTAEHLWPGKPKRGKHLMVEVEEEGKADFEEDEFDAMWDQNPLFSEVLDAIFSANFEVVRFMEDRELTKPHYLDSLITISAAPSEGTALNFHSYQGSNSFGYTDIGWELEAKMPDITPILAPTISDGDEPELFDDISLRKKVECANPLQSFMPSTMAVQFSYHNSLWLYSYYLDKLIDQLGDDSDDDASHSVLLGAINRSFSFYCQRYRHSLKTKIEPPTQTLVE</sequence>
<evidence type="ECO:0000313" key="2">
    <source>
        <dbReference type="Proteomes" id="UP000287651"/>
    </source>
</evidence>
<evidence type="ECO:0000313" key="1">
    <source>
        <dbReference type="EMBL" id="RRT50492.1"/>
    </source>
</evidence>
<gene>
    <name evidence="1" type="ORF">B296_00033403</name>
</gene>
<name>A0A426YFG0_ENSVE</name>
<reference evidence="1 2" key="1">
    <citation type="journal article" date="2014" name="Agronomy (Basel)">
        <title>A Draft Genome Sequence for Ensete ventricosum, the Drought-Tolerant Tree Against Hunger.</title>
        <authorList>
            <person name="Harrison J."/>
            <person name="Moore K.A."/>
            <person name="Paszkiewicz K."/>
            <person name="Jones T."/>
            <person name="Grant M."/>
            <person name="Ambacheew D."/>
            <person name="Muzemil S."/>
            <person name="Studholme D.J."/>
        </authorList>
    </citation>
    <scope>NUCLEOTIDE SEQUENCE [LARGE SCALE GENOMIC DNA]</scope>
</reference>
<dbReference type="AlphaFoldDB" id="A0A426YFG0"/>
<dbReference type="Proteomes" id="UP000287651">
    <property type="component" value="Unassembled WGS sequence"/>
</dbReference>